<dbReference type="EMBL" id="RYYV01000001">
    <property type="protein sequence ID" value="RUL79642.1"/>
    <property type="molecule type" value="Genomic_DNA"/>
</dbReference>
<protein>
    <recommendedName>
        <fullName evidence="1">undecaprenyl-diphosphate phosphatase</fullName>
        <ecNumber evidence="1">3.6.1.27</ecNumber>
    </recommendedName>
    <alternativeName>
        <fullName evidence="2">Undecaprenyl pyrophosphate phosphatase</fullName>
    </alternativeName>
</protein>
<evidence type="ECO:0000256" key="2">
    <source>
        <dbReference type="ARBA" id="ARBA00032707"/>
    </source>
</evidence>
<dbReference type="RefSeq" id="WP_126682695.1">
    <property type="nucleotide sequence ID" value="NZ_RYYV01000001.1"/>
</dbReference>
<dbReference type="GO" id="GO:0050380">
    <property type="term" value="F:undecaprenyl-diphosphatase activity"/>
    <property type="evidence" value="ECO:0007669"/>
    <property type="project" value="UniProtKB-EC"/>
</dbReference>
<dbReference type="InterPro" id="IPR001011">
    <property type="entry name" value="Acid_Pase_classA_bac"/>
</dbReference>
<comment type="catalytic activity">
    <reaction evidence="3">
        <text>di-trans,octa-cis-undecaprenyl diphosphate + H2O = di-trans,octa-cis-undecaprenyl phosphate + phosphate + H(+)</text>
        <dbReference type="Rhea" id="RHEA:28094"/>
        <dbReference type="ChEBI" id="CHEBI:15377"/>
        <dbReference type="ChEBI" id="CHEBI:15378"/>
        <dbReference type="ChEBI" id="CHEBI:43474"/>
        <dbReference type="ChEBI" id="CHEBI:58405"/>
        <dbReference type="ChEBI" id="CHEBI:60392"/>
        <dbReference type="EC" id="3.6.1.27"/>
    </reaction>
</comment>
<dbReference type="InterPro" id="IPR000326">
    <property type="entry name" value="PAP2/HPO"/>
</dbReference>
<evidence type="ECO:0000313" key="6">
    <source>
        <dbReference type="EMBL" id="RUL79642.1"/>
    </source>
</evidence>
<dbReference type="OrthoDB" id="9805301at2"/>
<keyword evidence="4" id="KW-0732">Signal</keyword>
<evidence type="ECO:0000256" key="3">
    <source>
        <dbReference type="ARBA" id="ARBA00047594"/>
    </source>
</evidence>
<evidence type="ECO:0000259" key="5">
    <source>
        <dbReference type="SMART" id="SM00014"/>
    </source>
</evidence>
<evidence type="ECO:0000256" key="4">
    <source>
        <dbReference type="SAM" id="SignalP"/>
    </source>
</evidence>
<comment type="caution">
    <text evidence="6">The sequence shown here is derived from an EMBL/GenBank/DDBJ whole genome shotgun (WGS) entry which is preliminary data.</text>
</comment>
<evidence type="ECO:0000313" key="7">
    <source>
        <dbReference type="Proteomes" id="UP000274358"/>
    </source>
</evidence>
<dbReference type="AlphaFoldDB" id="A0A432MA77"/>
<dbReference type="GO" id="GO:0003993">
    <property type="term" value="F:acid phosphatase activity"/>
    <property type="evidence" value="ECO:0007669"/>
    <property type="project" value="InterPro"/>
</dbReference>
<dbReference type="InterPro" id="IPR036938">
    <property type="entry name" value="PAP2/HPO_sf"/>
</dbReference>
<feature type="signal peptide" evidence="4">
    <location>
        <begin position="1"/>
        <end position="19"/>
    </location>
</feature>
<dbReference type="PANTHER" id="PTHR14969">
    <property type="entry name" value="SPHINGOSINE-1-PHOSPHATE PHOSPHOHYDROLASE"/>
    <property type="match status" value="1"/>
</dbReference>
<dbReference type="SMART" id="SM00014">
    <property type="entry name" value="acidPPc"/>
    <property type="match status" value="1"/>
</dbReference>
<dbReference type="Pfam" id="PF01569">
    <property type="entry name" value="PAP2"/>
    <property type="match status" value="1"/>
</dbReference>
<reference evidence="6 7" key="1">
    <citation type="submission" date="2018-12" db="EMBL/GenBank/DDBJ databases">
        <title>Dyella dinghuensis sp. nov. DHOA06 and Dyella choica sp. nov. 4M-K27, isolated from forest soil.</title>
        <authorList>
            <person name="Qiu L.-H."/>
            <person name="Gao Z.-H."/>
        </authorList>
    </citation>
    <scope>NUCLEOTIDE SEQUENCE [LARGE SCALE GENOMIC DNA]</scope>
    <source>
        <strain evidence="6 7">4M-K27</strain>
    </source>
</reference>
<accession>A0A432MA77</accession>
<proteinExistence type="predicted"/>
<dbReference type="PIRSF" id="PIRSF000897">
    <property type="entry name" value="Acid_Ptase_ClsA"/>
    <property type="match status" value="1"/>
</dbReference>
<dbReference type="Gene3D" id="1.20.144.10">
    <property type="entry name" value="Phosphatidic acid phosphatase type 2/haloperoxidase"/>
    <property type="match status" value="1"/>
</dbReference>
<gene>
    <name evidence="6" type="ORF">EKH80_00055</name>
</gene>
<dbReference type="CDD" id="cd03397">
    <property type="entry name" value="PAP2_acid_phosphatase"/>
    <property type="match status" value="1"/>
</dbReference>
<dbReference type="PANTHER" id="PTHR14969:SF13">
    <property type="entry name" value="AT30094P"/>
    <property type="match status" value="1"/>
</dbReference>
<sequence length="229" mass="24696">MKRYVLLLSMLLIGQPALADGNGASPAVVGLPNLLPPPPAAGSAEAQRDLQAVLAVQHSRSAEDVAAAKADAEHSVFRFADAIGLKVQASSLPNTAAFFERVAKFDKAEVKQAKAFWQRPRPSVVSAEVHPLSKEKSGDWSYPSGHATFGYTTAVLLANMLPEKRAEIFARADLYAQHRVVMGVHFPSDIEAGKLAGTVLAEEILQDTQQWQADYNVARSELRKALGLQ</sequence>
<dbReference type="EC" id="3.6.1.27" evidence="1"/>
<organism evidence="6 7">
    <name type="scientific">Dyella choica</name>
    <dbReference type="NCBI Taxonomy" id="1927959"/>
    <lineage>
        <taxon>Bacteria</taxon>
        <taxon>Pseudomonadati</taxon>
        <taxon>Pseudomonadota</taxon>
        <taxon>Gammaproteobacteria</taxon>
        <taxon>Lysobacterales</taxon>
        <taxon>Rhodanobacteraceae</taxon>
        <taxon>Dyella</taxon>
    </lineage>
</organism>
<dbReference type="SUPFAM" id="SSF48317">
    <property type="entry name" value="Acid phosphatase/Vanadium-dependent haloperoxidase"/>
    <property type="match status" value="1"/>
</dbReference>
<feature type="domain" description="Phosphatidic acid phosphatase type 2/haloperoxidase" evidence="5">
    <location>
        <begin position="96"/>
        <end position="205"/>
    </location>
</feature>
<name>A0A432MA77_9GAMM</name>
<evidence type="ECO:0000256" key="1">
    <source>
        <dbReference type="ARBA" id="ARBA00012374"/>
    </source>
</evidence>
<dbReference type="Proteomes" id="UP000274358">
    <property type="component" value="Unassembled WGS sequence"/>
</dbReference>
<feature type="chain" id="PRO_5019079945" description="undecaprenyl-diphosphate phosphatase" evidence="4">
    <location>
        <begin position="20"/>
        <end position="229"/>
    </location>
</feature>
<dbReference type="GO" id="GO:0030288">
    <property type="term" value="C:outer membrane-bounded periplasmic space"/>
    <property type="evidence" value="ECO:0007669"/>
    <property type="project" value="InterPro"/>
</dbReference>
<keyword evidence="7" id="KW-1185">Reference proteome</keyword>